<dbReference type="EMBL" id="UYYA01004083">
    <property type="protein sequence ID" value="VDM59429.1"/>
    <property type="molecule type" value="Genomic_DNA"/>
</dbReference>
<reference evidence="1 2" key="2">
    <citation type="submission" date="2018-11" db="EMBL/GenBank/DDBJ databases">
        <authorList>
            <consortium name="Pathogen Informatics"/>
        </authorList>
    </citation>
    <scope>NUCLEOTIDE SEQUENCE [LARGE SCALE GENOMIC DNA]</scope>
    <source>
        <strain evidence="1 2">Costa Rica</strain>
    </source>
</reference>
<organism evidence="3">
    <name type="scientific">Angiostrongylus costaricensis</name>
    <name type="common">Nematode worm</name>
    <dbReference type="NCBI Taxonomy" id="334426"/>
    <lineage>
        <taxon>Eukaryota</taxon>
        <taxon>Metazoa</taxon>
        <taxon>Ecdysozoa</taxon>
        <taxon>Nematoda</taxon>
        <taxon>Chromadorea</taxon>
        <taxon>Rhabditida</taxon>
        <taxon>Rhabditina</taxon>
        <taxon>Rhabditomorpha</taxon>
        <taxon>Strongyloidea</taxon>
        <taxon>Metastrongylidae</taxon>
        <taxon>Angiostrongylus</taxon>
    </lineage>
</organism>
<evidence type="ECO:0000313" key="1">
    <source>
        <dbReference type="EMBL" id="VDM59429.1"/>
    </source>
</evidence>
<dbReference type="Proteomes" id="UP000267027">
    <property type="component" value="Unassembled WGS sequence"/>
</dbReference>
<gene>
    <name evidence="1" type="ORF">ACOC_LOCUS7844</name>
</gene>
<dbReference type="WBParaSite" id="ACOC_0000784301-mRNA-1">
    <property type="protein sequence ID" value="ACOC_0000784301-mRNA-1"/>
    <property type="gene ID" value="ACOC_0000784301"/>
</dbReference>
<accession>A0A0R3PQZ0</accession>
<proteinExistence type="predicted"/>
<evidence type="ECO:0000313" key="3">
    <source>
        <dbReference type="WBParaSite" id="ACOC_0000784301-mRNA-1"/>
    </source>
</evidence>
<dbReference type="AlphaFoldDB" id="A0A0R3PQZ0"/>
<protein>
    <submittedName>
        <fullName evidence="3">Secreted protein</fullName>
    </submittedName>
</protein>
<reference evidence="3" key="1">
    <citation type="submission" date="2017-02" db="UniProtKB">
        <authorList>
            <consortium name="WormBaseParasite"/>
        </authorList>
    </citation>
    <scope>IDENTIFICATION</scope>
</reference>
<keyword evidence="2" id="KW-1185">Reference proteome</keyword>
<evidence type="ECO:0000313" key="2">
    <source>
        <dbReference type="Proteomes" id="UP000267027"/>
    </source>
</evidence>
<name>A0A0R3PQZ0_ANGCS</name>
<dbReference type="OrthoDB" id="10042652at2759"/>
<sequence length="89" mass="9772">MRFLRFACLSAGSIDQCHSNHPSTVPRSFSTVDTCGPEFCKYLSIVVAVIVFSRADDPCRWSTVVPLLDVASSSRIEPDLPQLSISNEP</sequence>